<accession>A0A1I6ZJ97</accession>
<comment type="similarity">
    <text evidence="4">Belongs to the PNP synthase family.</text>
</comment>
<comment type="subcellular location">
    <subcellularLocation>
        <location evidence="4">Cytoplasm</location>
    </subcellularLocation>
</comment>
<dbReference type="EC" id="2.6.99.2" evidence="4 5"/>
<dbReference type="Proteomes" id="UP000183371">
    <property type="component" value="Unassembled WGS sequence"/>
</dbReference>
<dbReference type="PANTHER" id="PTHR30456">
    <property type="entry name" value="PYRIDOXINE 5'-PHOSPHATE SYNTHASE"/>
    <property type="match status" value="1"/>
</dbReference>
<comment type="caution">
    <text evidence="4">Lacks conserved residue(s) required for the propagation of feature annotation.</text>
</comment>
<keyword evidence="7" id="KW-1185">Reference proteome</keyword>
<feature type="binding site" evidence="4">
    <location>
        <position position="10"/>
    </location>
    <ligand>
        <name>3-amino-2-oxopropyl phosphate</name>
        <dbReference type="ChEBI" id="CHEBI:57279"/>
    </ligand>
</feature>
<feature type="active site" description="Proton acceptor" evidence="4">
    <location>
        <position position="78"/>
    </location>
</feature>
<dbReference type="Gene3D" id="3.20.20.70">
    <property type="entry name" value="Aldolase class I"/>
    <property type="match status" value="1"/>
</dbReference>
<dbReference type="Pfam" id="PF03740">
    <property type="entry name" value="PdxJ"/>
    <property type="match status" value="1"/>
</dbReference>
<feature type="active site" description="Proton acceptor" evidence="4">
    <location>
        <position position="46"/>
    </location>
</feature>
<dbReference type="NCBIfam" id="TIGR00559">
    <property type="entry name" value="pdxJ"/>
    <property type="match status" value="1"/>
</dbReference>
<dbReference type="GO" id="GO:0033856">
    <property type="term" value="F:pyridoxine 5'-phosphate synthase activity"/>
    <property type="evidence" value="ECO:0007669"/>
    <property type="project" value="UniProtKB-UniRule"/>
</dbReference>
<proteinExistence type="inferred from homology"/>
<protein>
    <recommendedName>
        <fullName evidence="4 5">Pyridoxine 5'-phosphate synthase</fullName>
        <shortName evidence="4">PNP synthase</shortName>
        <ecNumber evidence="4 5">2.6.99.2</ecNumber>
    </recommendedName>
</protein>
<keyword evidence="1 4" id="KW-0963">Cytoplasm</keyword>
<sequence length="252" mass="27859">MKTPSRLSVNVNAVAVLRNRRDVPWPSVTHLAALALNAGAKGITVHPRPDERHIRRTDVEDISKMLREELHGKELCLEGYPDERFMELVKEVRPTQVLFVPDDPSQQTSDHGWDFSENMDLLKDVIAQAKSWGVRTSLFVDPEPSQPPLAAEAGAERIEIYTGPYGACHSDKEAEKVELEKVVATAEAAKAAGLMVNAGHDLTVENLPALIERVPYISEVSIGHGFTADALEHGFTQSVRRFRKALGEPVEL</sequence>
<dbReference type="PANTHER" id="PTHR30456:SF0">
    <property type="entry name" value="PYRIDOXINE 5'-PHOSPHATE SYNTHASE"/>
    <property type="match status" value="1"/>
</dbReference>
<feature type="binding site" evidence="4">
    <location>
        <position position="48"/>
    </location>
    <ligand>
        <name>1-deoxy-D-xylulose 5-phosphate</name>
        <dbReference type="ChEBI" id="CHEBI:57792"/>
    </ligand>
</feature>
<feature type="binding site" evidence="4">
    <location>
        <begin position="223"/>
        <end position="224"/>
    </location>
    <ligand>
        <name>3-amino-2-oxopropyl phosphate</name>
        <dbReference type="ChEBI" id="CHEBI:57279"/>
    </ligand>
</feature>
<feature type="binding site" evidence="4">
    <location>
        <position position="201"/>
    </location>
    <ligand>
        <name>3-amino-2-oxopropyl phosphate</name>
        <dbReference type="ChEBI" id="CHEBI:57279"/>
    </ligand>
</feature>
<keyword evidence="2 4" id="KW-0808">Transferase</keyword>
<organism evidence="6 7">
    <name type="scientific">Pseudovibrio denitrificans</name>
    <dbReference type="NCBI Taxonomy" id="258256"/>
    <lineage>
        <taxon>Bacteria</taxon>
        <taxon>Pseudomonadati</taxon>
        <taxon>Pseudomonadota</taxon>
        <taxon>Alphaproteobacteria</taxon>
        <taxon>Hyphomicrobiales</taxon>
        <taxon>Stappiaceae</taxon>
        <taxon>Pseudovibrio</taxon>
    </lineage>
</organism>
<evidence type="ECO:0000313" key="6">
    <source>
        <dbReference type="EMBL" id="SFT62774.1"/>
    </source>
</evidence>
<dbReference type="UniPathway" id="UPA00244">
    <property type="reaction ID" value="UER00313"/>
</dbReference>
<dbReference type="AlphaFoldDB" id="A0A1I6ZJ97"/>
<dbReference type="HAMAP" id="MF_00279">
    <property type="entry name" value="PdxJ"/>
    <property type="match status" value="1"/>
</dbReference>
<dbReference type="GO" id="GO:0008615">
    <property type="term" value="P:pyridoxine biosynthetic process"/>
    <property type="evidence" value="ECO:0007669"/>
    <property type="project" value="UniProtKB-UniRule"/>
</dbReference>
<feature type="site" description="Transition state stabilizer" evidence="4">
    <location>
        <position position="159"/>
    </location>
</feature>
<comment type="function">
    <text evidence="4">Catalyzes the complicated ring closure reaction between the two acyclic compounds 1-deoxy-D-xylulose-5-phosphate (DXP) and 3-amino-2-oxopropyl phosphate (1-amino-acetone-3-phosphate or AAP) to form pyridoxine 5'-phosphate (PNP) and inorganic phosphate.</text>
</comment>
<dbReference type="EMBL" id="FPBD01000002">
    <property type="protein sequence ID" value="SFT62774.1"/>
    <property type="molecule type" value="Genomic_DNA"/>
</dbReference>
<name>A0A1I6ZJ97_9HYPH</name>
<dbReference type="InterPro" id="IPR013785">
    <property type="entry name" value="Aldolase_TIM"/>
</dbReference>
<feature type="binding site" evidence="4">
    <location>
        <position position="108"/>
    </location>
    <ligand>
        <name>1-deoxy-D-xylulose 5-phosphate</name>
        <dbReference type="ChEBI" id="CHEBI:57792"/>
    </ligand>
</feature>
<dbReference type="InterPro" id="IPR004569">
    <property type="entry name" value="PyrdxlP_synth_PdxJ"/>
</dbReference>
<comment type="pathway">
    <text evidence="4">Cofactor biosynthesis; pyridoxine 5'-phosphate biosynthesis; pyridoxine 5'-phosphate from D-erythrose 4-phosphate: step 5/5.</text>
</comment>
<evidence type="ECO:0000256" key="5">
    <source>
        <dbReference type="NCBIfam" id="TIGR00559"/>
    </source>
</evidence>
<dbReference type="SUPFAM" id="SSF63892">
    <property type="entry name" value="Pyridoxine 5'-phosphate synthase"/>
    <property type="match status" value="1"/>
</dbReference>
<evidence type="ECO:0000256" key="4">
    <source>
        <dbReference type="HAMAP-Rule" id="MF_00279"/>
    </source>
</evidence>
<feature type="binding site" evidence="4">
    <location>
        <position position="21"/>
    </location>
    <ligand>
        <name>3-amino-2-oxopropyl phosphate</name>
        <dbReference type="ChEBI" id="CHEBI:57279"/>
    </ligand>
</feature>
<evidence type="ECO:0000256" key="2">
    <source>
        <dbReference type="ARBA" id="ARBA00022679"/>
    </source>
</evidence>
<dbReference type="GO" id="GO:0005829">
    <property type="term" value="C:cytosol"/>
    <property type="evidence" value="ECO:0007669"/>
    <property type="project" value="TreeGrafter"/>
</dbReference>
<gene>
    <name evidence="4" type="primary">pdxJ</name>
    <name evidence="6" type="ORF">SAMN05444141_102394</name>
</gene>
<evidence type="ECO:0000256" key="3">
    <source>
        <dbReference type="ARBA" id="ARBA00023096"/>
    </source>
</evidence>
<keyword evidence="3 4" id="KW-0664">Pyridoxine biosynthesis</keyword>
<evidence type="ECO:0000313" key="7">
    <source>
        <dbReference type="Proteomes" id="UP000183371"/>
    </source>
</evidence>
<comment type="subunit">
    <text evidence="4">Homooctamer; tetramer of dimers.</text>
</comment>
<dbReference type="InterPro" id="IPR036130">
    <property type="entry name" value="Pyridoxine-5'_phos_synth"/>
</dbReference>
<dbReference type="NCBIfam" id="NF003626">
    <property type="entry name" value="PRK05265.1-4"/>
    <property type="match status" value="1"/>
</dbReference>
<comment type="catalytic activity">
    <reaction evidence="4">
        <text>3-amino-2-oxopropyl phosphate + 1-deoxy-D-xylulose 5-phosphate = pyridoxine 5'-phosphate + phosphate + 2 H2O + H(+)</text>
        <dbReference type="Rhea" id="RHEA:15265"/>
        <dbReference type="ChEBI" id="CHEBI:15377"/>
        <dbReference type="ChEBI" id="CHEBI:15378"/>
        <dbReference type="ChEBI" id="CHEBI:43474"/>
        <dbReference type="ChEBI" id="CHEBI:57279"/>
        <dbReference type="ChEBI" id="CHEBI:57792"/>
        <dbReference type="ChEBI" id="CHEBI:58589"/>
        <dbReference type="EC" id="2.6.99.2"/>
    </reaction>
</comment>
<feature type="active site" description="Proton donor" evidence="4">
    <location>
        <position position="200"/>
    </location>
</feature>
<evidence type="ECO:0000256" key="1">
    <source>
        <dbReference type="ARBA" id="ARBA00022490"/>
    </source>
</evidence>
<feature type="binding site" evidence="4">
    <location>
        <position position="53"/>
    </location>
    <ligand>
        <name>1-deoxy-D-xylulose 5-phosphate</name>
        <dbReference type="ChEBI" id="CHEBI:57792"/>
    </ligand>
</feature>
<reference evidence="7" key="1">
    <citation type="submission" date="2016-10" db="EMBL/GenBank/DDBJ databases">
        <authorList>
            <person name="Varghese N."/>
            <person name="Submissions S."/>
        </authorList>
    </citation>
    <scope>NUCLEOTIDE SEQUENCE [LARGE SCALE GENOMIC DNA]</scope>
    <source>
        <strain evidence="7">DSM 17465</strain>
    </source>
</reference>
<dbReference type="RefSeq" id="WP_008547662.1">
    <property type="nucleotide sequence ID" value="NZ_FPBD01000002.1"/>
</dbReference>